<gene>
    <name evidence="6" type="ORF">PHJA_002151100</name>
</gene>
<feature type="region of interest" description="Disordered" evidence="5">
    <location>
        <begin position="136"/>
        <end position="155"/>
    </location>
</feature>
<keyword evidence="4" id="KW-0342">GTP-binding</keyword>
<evidence type="ECO:0000256" key="4">
    <source>
        <dbReference type="ARBA" id="ARBA00023134"/>
    </source>
</evidence>
<dbReference type="PRINTS" id="PR01161">
    <property type="entry name" value="TUBULIN"/>
</dbReference>
<evidence type="ECO:0000256" key="1">
    <source>
        <dbReference type="ARBA" id="ARBA00009636"/>
    </source>
</evidence>
<accession>A0A830CJT3</accession>
<dbReference type="GO" id="GO:0005874">
    <property type="term" value="C:microtubule"/>
    <property type="evidence" value="ECO:0007669"/>
    <property type="project" value="UniProtKB-KW"/>
</dbReference>
<dbReference type="Gene3D" id="3.40.50.1440">
    <property type="entry name" value="Tubulin/FtsZ, GTPase domain"/>
    <property type="match status" value="1"/>
</dbReference>
<evidence type="ECO:0000256" key="5">
    <source>
        <dbReference type="SAM" id="MobiDB-lite"/>
    </source>
</evidence>
<dbReference type="Proteomes" id="UP000653305">
    <property type="component" value="Unassembled WGS sequence"/>
</dbReference>
<evidence type="ECO:0000313" key="6">
    <source>
        <dbReference type="EMBL" id="GFQ00071.1"/>
    </source>
</evidence>
<protein>
    <submittedName>
        <fullName evidence="6">Mitochondrial inner membrane protein oxa1</fullName>
    </submittedName>
</protein>
<dbReference type="InterPro" id="IPR000217">
    <property type="entry name" value="Tubulin"/>
</dbReference>
<name>A0A830CJT3_9LAMI</name>
<dbReference type="GO" id="GO:0007017">
    <property type="term" value="P:microtubule-based process"/>
    <property type="evidence" value="ECO:0007669"/>
    <property type="project" value="InterPro"/>
</dbReference>
<keyword evidence="2" id="KW-0493">Microtubule</keyword>
<keyword evidence="3" id="KW-0547">Nucleotide-binding</keyword>
<dbReference type="GO" id="GO:0005525">
    <property type="term" value="F:GTP binding"/>
    <property type="evidence" value="ECO:0007669"/>
    <property type="project" value="UniProtKB-KW"/>
</dbReference>
<feature type="compositionally biased region" description="Polar residues" evidence="5">
    <location>
        <begin position="145"/>
        <end position="155"/>
    </location>
</feature>
<keyword evidence="7" id="KW-1185">Reference proteome</keyword>
<evidence type="ECO:0000256" key="3">
    <source>
        <dbReference type="ARBA" id="ARBA00022741"/>
    </source>
</evidence>
<dbReference type="InterPro" id="IPR036525">
    <property type="entry name" value="Tubulin/FtsZ_GTPase_sf"/>
</dbReference>
<dbReference type="PANTHER" id="PTHR36051:SF2">
    <property type="entry name" value="DYNAMIN"/>
    <property type="match status" value="1"/>
</dbReference>
<evidence type="ECO:0000256" key="2">
    <source>
        <dbReference type="ARBA" id="ARBA00022701"/>
    </source>
</evidence>
<organism evidence="6 7">
    <name type="scientific">Phtheirospermum japonicum</name>
    <dbReference type="NCBI Taxonomy" id="374723"/>
    <lineage>
        <taxon>Eukaryota</taxon>
        <taxon>Viridiplantae</taxon>
        <taxon>Streptophyta</taxon>
        <taxon>Embryophyta</taxon>
        <taxon>Tracheophyta</taxon>
        <taxon>Spermatophyta</taxon>
        <taxon>Magnoliopsida</taxon>
        <taxon>eudicotyledons</taxon>
        <taxon>Gunneridae</taxon>
        <taxon>Pentapetalae</taxon>
        <taxon>asterids</taxon>
        <taxon>lamiids</taxon>
        <taxon>Lamiales</taxon>
        <taxon>Orobanchaceae</taxon>
        <taxon>Orobanchaceae incertae sedis</taxon>
        <taxon>Phtheirospermum</taxon>
    </lineage>
</organism>
<comment type="caution">
    <text evidence="6">The sequence shown here is derived from an EMBL/GenBank/DDBJ whole genome shotgun (WGS) entry which is preliminary data.</text>
</comment>
<reference evidence="6" key="1">
    <citation type="submission" date="2020-07" db="EMBL/GenBank/DDBJ databases">
        <title>Ethylene signaling mediates host invasion by parasitic plants.</title>
        <authorList>
            <person name="Yoshida S."/>
        </authorList>
    </citation>
    <scope>NUCLEOTIDE SEQUENCE</scope>
    <source>
        <strain evidence="6">Okayama</strain>
    </source>
</reference>
<dbReference type="EMBL" id="BMAC01000606">
    <property type="protein sequence ID" value="GFQ00071.1"/>
    <property type="molecule type" value="Genomic_DNA"/>
</dbReference>
<sequence>MDFVRSGPFGQIFKPDKFVFGQSGEGNNWVKGHYTEGAELIFVLDVVRKEAENCDCLQGLAMKPAVLHQIQSKFLEVASRLMTKLGRDSDSTLSINEATLKTSLQTGTSMVKEPSPENPAGSISPLVKTLSNGTFNGNIRDGSSEPKSASVNTQYSRRTEKVLNNFLTNPLLKEERSPLHEQDGALQLENNVLQMDMSPAAVADGQINNMAEKVPFFKEGGIFWFDLTTPDTMYIFPVLMALTFWITVECNAQEGLEGNPTAGTIKTVFRVFATLKIPLTASFPKSQEYKGNEAKMDKTKTTVKRLQSLIMVTFQAEALTFRSPPAWKNEFGMKFDVFVECLFLEAFSKVYFQERLYFEAFWKVYFRERLKEGHSGKYIFQNVLKKDVLESYFPERAKPVKPTF</sequence>
<dbReference type="SUPFAM" id="SSF52490">
    <property type="entry name" value="Tubulin nucleotide-binding domain-like"/>
    <property type="match status" value="1"/>
</dbReference>
<comment type="similarity">
    <text evidence="1">Belongs to the tubulin family.</text>
</comment>
<dbReference type="OrthoDB" id="1934430at2759"/>
<dbReference type="PANTHER" id="PTHR36051">
    <property type="entry name" value="DYNAMIN"/>
    <property type="match status" value="1"/>
</dbReference>
<dbReference type="AlphaFoldDB" id="A0A830CJT3"/>
<evidence type="ECO:0000313" key="7">
    <source>
        <dbReference type="Proteomes" id="UP000653305"/>
    </source>
</evidence>
<proteinExistence type="inferred from homology"/>